<dbReference type="PRINTS" id="PR00819">
    <property type="entry name" value="CBXCFQXSUPER"/>
</dbReference>
<proteinExistence type="inferred from homology"/>
<dbReference type="InterPro" id="IPR050773">
    <property type="entry name" value="CbxX/CfxQ_RuBisCO_ESX"/>
</dbReference>
<evidence type="ECO:0000313" key="6">
    <source>
        <dbReference type="Proteomes" id="UP001291926"/>
    </source>
</evidence>
<organism evidence="5 6">
    <name type="scientific">Penstemon davidsonii</name>
    <dbReference type="NCBI Taxonomy" id="160366"/>
    <lineage>
        <taxon>Eukaryota</taxon>
        <taxon>Viridiplantae</taxon>
        <taxon>Streptophyta</taxon>
        <taxon>Embryophyta</taxon>
        <taxon>Tracheophyta</taxon>
        <taxon>Spermatophyta</taxon>
        <taxon>Magnoliopsida</taxon>
        <taxon>eudicotyledons</taxon>
        <taxon>Gunneridae</taxon>
        <taxon>Pentapetalae</taxon>
        <taxon>asterids</taxon>
        <taxon>lamiids</taxon>
        <taxon>Lamiales</taxon>
        <taxon>Plantaginaceae</taxon>
        <taxon>Cheloneae</taxon>
        <taxon>Penstemon</taxon>
    </lineage>
</organism>
<gene>
    <name evidence="5" type="ORF">RD792_014644</name>
</gene>
<protein>
    <recommendedName>
        <fullName evidence="4">AAA+ ATPase domain-containing protein</fullName>
    </recommendedName>
</protein>
<dbReference type="Gene3D" id="1.10.8.60">
    <property type="match status" value="1"/>
</dbReference>
<dbReference type="Proteomes" id="UP001291926">
    <property type="component" value="Unassembled WGS sequence"/>
</dbReference>
<evidence type="ECO:0000313" key="5">
    <source>
        <dbReference type="EMBL" id="KAK4479133.1"/>
    </source>
</evidence>
<name>A0ABR0CPV3_9LAMI</name>
<feature type="domain" description="AAA+ ATPase" evidence="4">
    <location>
        <begin position="51"/>
        <end position="184"/>
    </location>
</feature>
<dbReference type="EMBL" id="JAYDYQ010002687">
    <property type="protein sequence ID" value="KAK4479133.1"/>
    <property type="molecule type" value="Genomic_DNA"/>
</dbReference>
<sequence>MTLKEKMDDLEHELSKIVGLQELKLQVRKLAKGLLMDEKRRAMGLNTGHRKAPHMAFLGNPGTGKTTVARVLGKLLHSVGVLSSDDVIEVQRSDLVGEYIGETALKTRDKIEEAIGGVLFVDEAYRLAKGESKDFGKEALEEIMSVLEDDSLVVIFAGYTEPMKRVFSANEGFCRRVTNFFQFDDFTCNDLAEMLMIKMNKQDEKSRLRGFKLHRSCTFDAVSEVIEKNSYEKLRNKMNGGLVDHMLNNARENLDSRLSFNSIGDELMTITLHDLEAGLQLLAHRVKID</sequence>
<comment type="similarity">
    <text evidence="1">Belongs to the CbxX/CfxQ family.</text>
</comment>
<dbReference type="PANTHER" id="PTHR43392">
    <property type="entry name" value="AAA-TYPE ATPASE FAMILY PROTEIN / ANKYRIN REPEAT FAMILY PROTEIN"/>
    <property type="match status" value="1"/>
</dbReference>
<evidence type="ECO:0000256" key="1">
    <source>
        <dbReference type="ARBA" id="ARBA00010378"/>
    </source>
</evidence>
<keyword evidence="3" id="KW-0067">ATP-binding</keyword>
<dbReference type="SMART" id="SM00382">
    <property type="entry name" value="AAA"/>
    <property type="match status" value="1"/>
</dbReference>
<accession>A0ABR0CPV3</accession>
<dbReference type="PANTHER" id="PTHR43392:SF2">
    <property type="entry name" value="AAA-TYPE ATPASE FAMILY PROTEIN _ ANKYRIN REPEAT FAMILY PROTEIN"/>
    <property type="match status" value="1"/>
</dbReference>
<dbReference type="InterPro" id="IPR003593">
    <property type="entry name" value="AAA+_ATPase"/>
</dbReference>
<keyword evidence="6" id="KW-1185">Reference proteome</keyword>
<dbReference type="CDD" id="cd00009">
    <property type="entry name" value="AAA"/>
    <property type="match status" value="1"/>
</dbReference>
<dbReference type="SUPFAM" id="SSF52540">
    <property type="entry name" value="P-loop containing nucleoside triphosphate hydrolases"/>
    <property type="match status" value="1"/>
</dbReference>
<reference evidence="5 6" key="1">
    <citation type="journal article" date="2023" name="bioRxiv">
        <title>Genome report: Whole genome sequence and annotation of Penstemon davidsonii.</title>
        <authorList>
            <person name="Ostevik K.L."/>
            <person name="Alabady M."/>
            <person name="Zhang M."/>
            <person name="Rausher M.D."/>
        </authorList>
    </citation>
    <scope>NUCLEOTIDE SEQUENCE [LARGE SCALE GENOMIC DNA]</scope>
    <source>
        <strain evidence="5">DNT005</strain>
        <tissue evidence="5">Whole leaf</tissue>
    </source>
</reference>
<keyword evidence="2" id="KW-0547">Nucleotide-binding</keyword>
<dbReference type="InterPro" id="IPR000641">
    <property type="entry name" value="CbxX/CfxQ"/>
</dbReference>
<dbReference type="Gene3D" id="3.40.50.300">
    <property type="entry name" value="P-loop containing nucleotide triphosphate hydrolases"/>
    <property type="match status" value="1"/>
</dbReference>
<evidence type="ECO:0000256" key="2">
    <source>
        <dbReference type="ARBA" id="ARBA00022741"/>
    </source>
</evidence>
<comment type="caution">
    <text evidence="5">The sequence shown here is derived from an EMBL/GenBank/DDBJ whole genome shotgun (WGS) entry which is preliminary data.</text>
</comment>
<evidence type="ECO:0000256" key="3">
    <source>
        <dbReference type="ARBA" id="ARBA00022840"/>
    </source>
</evidence>
<evidence type="ECO:0000259" key="4">
    <source>
        <dbReference type="SMART" id="SM00382"/>
    </source>
</evidence>
<dbReference type="Pfam" id="PF00004">
    <property type="entry name" value="AAA"/>
    <property type="match status" value="1"/>
</dbReference>
<dbReference type="InterPro" id="IPR027417">
    <property type="entry name" value="P-loop_NTPase"/>
</dbReference>
<dbReference type="InterPro" id="IPR003959">
    <property type="entry name" value="ATPase_AAA_core"/>
</dbReference>